<comment type="subcellular location">
    <subcellularLocation>
        <location evidence="1">Cell inner membrane</location>
        <topology evidence="1">Peripheral membrane protein</topology>
    </subcellularLocation>
</comment>
<dbReference type="InterPro" id="IPR027417">
    <property type="entry name" value="P-loop_NTPase"/>
</dbReference>
<proteinExistence type="inferred from homology"/>
<comment type="similarity">
    <text evidence="2">Belongs to the ABC transporter superfamily. Nitrate/nitrite/cyanate uptake transporter (NitT) (TC 3.A.1.16) family.</text>
</comment>
<dbReference type="PROSITE" id="PS00211">
    <property type="entry name" value="ABC_TRANSPORTER_1"/>
    <property type="match status" value="1"/>
</dbReference>
<keyword evidence="6 9" id="KW-0067">ATP-binding</keyword>
<evidence type="ECO:0000256" key="7">
    <source>
        <dbReference type="ARBA" id="ARBA00023136"/>
    </source>
</evidence>
<protein>
    <submittedName>
        <fullName evidence="9">ABC transporter ATP-binding protein</fullName>
    </submittedName>
</protein>
<keyword evidence="5" id="KW-0547">Nucleotide-binding</keyword>
<dbReference type="InterPro" id="IPR003439">
    <property type="entry name" value="ABC_transporter-like_ATP-bd"/>
</dbReference>
<dbReference type="PANTHER" id="PTHR42788">
    <property type="entry name" value="TAURINE IMPORT ATP-BINDING PROTEIN-RELATED"/>
    <property type="match status" value="1"/>
</dbReference>
<dbReference type="SUPFAM" id="SSF52540">
    <property type="entry name" value="P-loop containing nucleoside triphosphate hydrolases"/>
    <property type="match status" value="1"/>
</dbReference>
<evidence type="ECO:0000256" key="3">
    <source>
        <dbReference type="ARBA" id="ARBA00022448"/>
    </source>
</evidence>
<dbReference type="InterPro" id="IPR003593">
    <property type="entry name" value="AAA+_ATPase"/>
</dbReference>
<feature type="domain" description="ABC transporter" evidence="8">
    <location>
        <begin position="4"/>
        <end position="249"/>
    </location>
</feature>
<dbReference type="Pfam" id="PF00005">
    <property type="entry name" value="ABC_tran"/>
    <property type="match status" value="1"/>
</dbReference>
<organism evidence="9 10">
    <name type="scientific">Roseofilum halophilum BLCC-M91</name>
    <dbReference type="NCBI Taxonomy" id="3022259"/>
    <lineage>
        <taxon>Bacteria</taxon>
        <taxon>Bacillati</taxon>
        <taxon>Cyanobacteriota</taxon>
        <taxon>Cyanophyceae</taxon>
        <taxon>Desertifilales</taxon>
        <taxon>Desertifilaceae</taxon>
        <taxon>Roseofilum</taxon>
        <taxon>Roseofilum halophilum</taxon>
    </lineage>
</organism>
<dbReference type="InterPro" id="IPR050166">
    <property type="entry name" value="ABC_transporter_ATP-bind"/>
</dbReference>
<evidence type="ECO:0000256" key="5">
    <source>
        <dbReference type="ARBA" id="ARBA00022741"/>
    </source>
</evidence>
<keyword evidence="10" id="KW-1185">Reference proteome</keyword>
<reference evidence="9 10" key="1">
    <citation type="submission" date="2023-01" db="EMBL/GenBank/DDBJ databases">
        <title>Novel diversity within Roseofilum (Cyanobacteria; Desertifilaceae) from marine benthic mats with descriptions of four novel species.</title>
        <authorList>
            <person name="Wang Y."/>
            <person name="Berthold D.E."/>
            <person name="Hu J."/>
            <person name="Lefler F.W."/>
            <person name="Laughinghouse H.D. IV."/>
        </authorList>
    </citation>
    <scope>NUCLEOTIDE SEQUENCE [LARGE SCALE GENOMIC DNA]</scope>
    <source>
        <strain evidence="9 10">BLCC-M91</strain>
    </source>
</reference>
<gene>
    <name evidence="9" type="ORF">PJF56_06400</name>
</gene>
<dbReference type="GO" id="GO:0005524">
    <property type="term" value="F:ATP binding"/>
    <property type="evidence" value="ECO:0007669"/>
    <property type="project" value="UniProtKB-KW"/>
</dbReference>
<dbReference type="Proteomes" id="UP001231370">
    <property type="component" value="Unassembled WGS sequence"/>
</dbReference>
<keyword evidence="3" id="KW-0813">Transport</keyword>
<dbReference type="EMBL" id="JAQPOK010000052">
    <property type="protein sequence ID" value="MDJ1178489.1"/>
    <property type="molecule type" value="Genomic_DNA"/>
</dbReference>
<accession>A0ABT7BIS4</accession>
<evidence type="ECO:0000256" key="2">
    <source>
        <dbReference type="ARBA" id="ARBA00009440"/>
    </source>
</evidence>
<dbReference type="SMART" id="SM00382">
    <property type="entry name" value="AAA"/>
    <property type="match status" value="1"/>
</dbReference>
<comment type="caution">
    <text evidence="9">The sequence shown here is derived from an EMBL/GenBank/DDBJ whole genome shotgun (WGS) entry which is preliminary data.</text>
</comment>
<dbReference type="PANTHER" id="PTHR42788:SF7">
    <property type="entry name" value="NITRATE ABC TRANSPORTER ATP-BINDING PROTEIN"/>
    <property type="match status" value="1"/>
</dbReference>
<name>A0ABT7BIS4_9CYAN</name>
<dbReference type="Gene3D" id="3.40.50.300">
    <property type="entry name" value="P-loop containing nucleotide triphosphate hydrolases"/>
    <property type="match status" value="1"/>
</dbReference>
<keyword evidence="7" id="KW-0472">Membrane</keyword>
<evidence type="ECO:0000256" key="4">
    <source>
        <dbReference type="ARBA" id="ARBA00022475"/>
    </source>
</evidence>
<sequence>MIEIDRACVTFNPGTALETPALRQLSLQVPAGQLIAVIGSNGAGKSTLLNLISGDRLPDSGRIHIAGQNVTSWPTQKRAKLVARVFQNPLLGSCANLTVEENMALAVQRGGFRGLKLALPNRRRAQFREQLASLELGLERRLGDRMGLLSGGQRQAVSLLMSTLAPTEVLLLDEHTAALDPKTAHFISQLTRKIVKEQQLTTMMVTHSMSQALMMGDRTIMLHEGQIILDIAGEEREGLEVADLLERFNQLKGEELSDDSLLLG</sequence>
<evidence type="ECO:0000256" key="6">
    <source>
        <dbReference type="ARBA" id="ARBA00022840"/>
    </source>
</evidence>
<evidence type="ECO:0000313" key="10">
    <source>
        <dbReference type="Proteomes" id="UP001231370"/>
    </source>
</evidence>
<dbReference type="RefSeq" id="WP_283761805.1">
    <property type="nucleotide sequence ID" value="NZ_JAQPOK010000052.1"/>
</dbReference>
<evidence type="ECO:0000256" key="1">
    <source>
        <dbReference type="ARBA" id="ARBA00004417"/>
    </source>
</evidence>
<dbReference type="InterPro" id="IPR017871">
    <property type="entry name" value="ABC_transporter-like_CS"/>
</dbReference>
<evidence type="ECO:0000259" key="8">
    <source>
        <dbReference type="PROSITE" id="PS50893"/>
    </source>
</evidence>
<evidence type="ECO:0000313" key="9">
    <source>
        <dbReference type="EMBL" id="MDJ1178489.1"/>
    </source>
</evidence>
<dbReference type="PROSITE" id="PS50893">
    <property type="entry name" value="ABC_TRANSPORTER_2"/>
    <property type="match status" value="1"/>
</dbReference>
<keyword evidence="4" id="KW-1003">Cell membrane</keyword>